<dbReference type="InterPro" id="IPR007419">
    <property type="entry name" value="BFD-like_2Fe2S-bd_dom"/>
</dbReference>
<dbReference type="EMBL" id="CP036261">
    <property type="protein sequence ID" value="QDS86110.1"/>
    <property type="molecule type" value="Genomic_DNA"/>
</dbReference>
<protein>
    <submittedName>
        <fullName evidence="3">BFD-like [2Fe-2S] binding domain protein</fullName>
    </submittedName>
</protein>
<keyword evidence="4" id="KW-1185">Reference proteome</keyword>
<organism evidence="3 4">
    <name type="scientific">Rosistilla ulvae</name>
    <dbReference type="NCBI Taxonomy" id="1930277"/>
    <lineage>
        <taxon>Bacteria</taxon>
        <taxon>Pseudomonadati</taxon>
        <taxon>Planctomycetota</taxon>
        <taxon>Planctomycetia</taxon>
        <taxon>Pirellulales</taxon>
        <taxon>Pirellulaceae</taxon>
        <taxon>Rosistilla</taxon>
    </lineage>
</organism>
<feature type="region of interest" description="Disordered" evidence="1">
    <location>
        <begin position="60"/>
        <end position="88"/>
    </location>
</feature>
<reference evidence="3 4" key="1">
    <citation type="submission" date="2019-02" db="EMBL/GenBank/DDBJ databases">
        <title>Deep-cultivation of Planctomycetes and their phenomic and genomic characterization uncovers novel biology.</title>
        <authorList>
            <person name="Wiegand S."/>
            <person name="Jogler M."/>
            <person name="Boedeker C."/>
            <person name="Pinto D."/>
            <person name="Vollmers J."/>
            <person name="Rivas-Marin E."/>
            <person name="Kohn T."/>
            <person name="Peeters S.H."/>
            <person name="Heuer A."/>
            <person name="Rast P."/>
            <person name="Oberbeckmann S."/>
            <person name="Bunk B."/>
            <person name="Jeske O."/>
            <person name="Meyerdierks A."/>
            <person name="Storesund J.E."/>
            <person name="Kallscheuer N."/>
            <person name="Luecker S."/>
            <person name="Lage O.M."/>
            <person name="Pohl T."/>
            <person name="Merkel B.J."/>
            <person name="Hornburger P."/>
            <person name="Mueller R.-W."/>
            <person name="Bruemmer F."/>
            <person name="Labrenz M."/>
            <person name="Spormann A.M."/>
            <person name="Op den Camp H."/>
            <person name="Overmann J."/>
            <person name="Amann R."/>
            <person name="Jetten M.S.M."/>
            <person name="Mascher T."/>
            <person name="Medema M.H."/>
            <person name="Devos D.P."/>
            <person name="Kaster A.-K."/>
            <person name="Ovreas L."/>
            <person name="Rohde M."/>
            <person name="Galperin M.Y."/>
            <person name="Jogler C."/>
        </authorList>
    </citation>
    <scope>NUCLEOTIDE SEQUENCE [LARGE SCALE GENOMIC DNA]</scope>
    <source>
        <strain evidence="3 4">EC9</strain>
    </source>
</reference>
<evidence type="ECO:0000259" key="2">
    <source>
        <dbReference type="Pfam" id="PF04324"/>
    </source>
</evidence>
<name>A0A517LU10_9BACT</name>
<dbReference type="RefSeq" id="WP_145123781.1">
    <property type="nucleotide sequence ID" value="NZ_CP036261.1"/>
</dbReference>
<dbReference type="KEGG" id="ruv:EC9_02690"/>
<evidence type="ECO:0000313" key="4">
    <source>
        <dbReference type="Proteomes" id="UP000319557"/>
    </source>
</evidence>
<dbReference type="Gene3D" id="1.10.10.1100">
    <property type="entry name" value="BFD-like [2Fe-2S]-binding domain"/>
    <property type="match status" value="1"/>
</dbReference>
<accession>A0A517LU10</accession>
<sequence>MELDDELCLCFHVTKRKVVNFIRIRKPVKASQLSECFGAGTGCGWCRPFLQRLLEQSAQQIEQPDDGLPDTDAYASGRQQHRKNKGLT</sequence>
<dbReference type="Proteomes" id="UP000319557">
    <property type="component" value="Chromosome"/>
</dbReference>
<gene>
    <name evidence="3" type="ORF">EC9_02690</name>
</gene>
<dbReference type="Pfam" id="PF04324">
    <property type="entry name" value="Fer2_BFD"/>
    <property type="match status" value="1"/>
</dbReference>
<dbReference type="InterPro" id="IPR041854">
    <property type="entry name" value="BFD-like_2Fe2S-bd_dom_sf"/>
</dbReference>
<feature type="domain" description="BFD-like [2Fe-2S]-binding" evidence="2">
    <location>
        <begin position="8"/>
        <end position="55"/>
    </location>
</feature>
<proteinExistence type="predicted"/>
<dbReference type="OrthoDB" id="278622at2"/>
<feature type="compositionally biased region" description="Basic residues" evidence="1">
    <location>
        <begin position="79"/>
        <end position="88"/>
    </location>
</feature>
<evidence type="ECO:0000313" key="3">
    <source>
        <dbReference type="EMBL" id="QDS86110.1"/>
    </source>
</evidence>
<dbReference type="AlphaFoldDB" id="A0A517LU10"/>
<evidence type="ECO:0000256" key="1">
    <source>
        <dbReference type="SAM" id="MobiDB-lite"/>
    </source>
</evidence>